<reference evidence="1 2" key="1">
    <citation type="submission" date="2013-02" db="EMBL/GenBank/DDBJ databases">
        <title>Genome sequence of Clostridium saccharoperbutylacetonicum N1-4(HMT).</title>
        <authorList>
            <person name="Poehlein A."/>
            <person name="Daniel R."/>
        </authorList>
    </citation>
    <scope>NUCLEOTIDE SEQUENCE [LARGE SCALE GENOMIC DNA]</scope>
    <source>
        <strain evidence="2">N1-4(HMT)</strain>
    </source>
</reference>
<dbReference type="OrthoDB" id="2629801at2"/>
<name>M1MRP3_9CLOT</name>
<dbReference type="Proteomes" id="UP000011728">
    <property type="component" value="Chromosome"/>
</dbReference>
<dbReference type="KEGG" id="csr:Cspa_c04190"/>
<organism evidence="1 2">
    <name type="scientific">Clostridium saccharoperbutylacetonicum N1-4(HMT)</name>
    <dbReference type="NCBI Taxonomy" id="931276"/>
    <lineage>
        <taxon>Bacteria</taxon>
        <taxon>Bacillati</taxon>
        <taxon>Bacillota</taxon>
        <taxon>Clostridia</taxon>
        <taxon>Eubacteriales</taxon>
        <taxon>Clostridiaceae</taxon>
        <taxon>Clostridium</taxon>
    </lineage>
</organism>
<gene>
    <name evidence="1" type="ORF">Cspa_c04190</name>
</gene>
<evidence type="ECO:0000313" key="2">
    <source>
        <dbReference type="Proteomes" id="UP000011728"/>
    </source>
</evidence>
<dbReference type="eggNOG" id="ENOG503387D">
    <property type="taxonomic scope" value="Bacteria"/>
</dbReference>
<evidence type="ECO:0000313" key="1">
    <source>
        <dbReference type="EMBL" id="AGF54237.1"/>
    </source>
</evidence>
<protein>
    <submittedName>
        <fullName evidence="1">Uncharacterized protein</fullName>
    </submittedName>
</protein>
<dbReference type="EMBL" id="CP004121">
    <property type="protein sequence ID" value="AGF54237.1"/>
    <property type="molecule type" value="Genomic_DNA"/>
</dbReference>
<accession>M1MRP3</accession>
<sequence length="86" mass="9775">MVKAAEEMGKNERIQQEANHLIEQLASGNMNLGKGSKNLFKDINYLRGDNGARVFFRQTKDGIEILEKASKANEQKVINLLHKLYD</sequence>
<keyword evidence="2" id="KW-1185">Reference proteome</keyword>
<dbReference type="HOGENOM" id="CLU_2492399_0_0_9"/>
<dbReference type="AlphaFoldDB" id="M1MRP3"/>
<dbReference type="PATRIC" id="fig|931276.5.peg.402"/>
<proteinExistence type="predicted"/>